<organism evidence="1 2">
    <name type="scientific">Sporomusa silvacetica DSM 10669</name>
    <dbReference type="NCBI Taxonomy" id="1123289"/>
    <lineage>
        <taxon>Bacteria</taxon>
        <taxon>Bacillati</taxon>
        <taxon>Bacillota</taxon>
        <taxon>Negativicutes</taxon>
        <taxon>Selenomonadales</taxon>
        <taxon>Sporomusaceae</taxon>
        <taxon>Sporomusa</taxon>
    </lineage>
</organism>
<keyword evidence="2" id="KW-1185">Reference proteome</keyword>
<dbReference type="RefSeq" id="WP_169717819.1">
    <property type="nucleotide sequence ID" value="NZ_CP155573.1"/>
</dbReference>
<proteinExistence type="predicted"/>
<gene>
    <name evidence="1" type="ORF">SPSIL_002070</name>
</gene>
<accession>A0ABZ3IEL1</accession>
<sequence>MRADKSSTKLLVKHELLLEGCLSMLPGLIERPGNDKAFSSKPGGNQS</sequence>
<reference evidence="1" key="1">
    <citation type="submission" date="2024-05" db="EMBL/GenBank/DDBJ databases">
        <title>Isolation and characterization of Sporomusa carbonis sp. nov., a carboxydotrophic hydrogenogen in the genus of Sporomusa isolated from a charcoal burning pile.</title>
        <authorList>
            <person name="Boeer T."/>
            <person name="Rosenbaum F."/>
            <person name="Eysell L."/>
            <person name="Mueller V."/>
            <person name="Daniel R."/>
            <person name="Poehlein A."/>
        </authorList>
    </citation>
    <scope>NUCLEOTIDE SEQUENCE [LARGE SCALE GENOMIC DNA]</scope>
    <source>
        <strain evidence="1">DSM 10669</strain>
    </source>
</reference>
<name>A0ABZ3IEL1_9FIRM</name>
<dbReference type="Proteomes" id="UP000216752">
    <property type="component" value="Chromosome"/>
</dbReference>
<protein>
    <submittedName>
        <fullName evidence="1">Uncharacterized protein</fullName>
    </submittedName>
</protein>
<dbReference type="EMBL" id="CP155573">
    <property type="protein sequence ID" value="XFO64117.1"/>
    <property type="molecule type" value="Genomic_DNA"/>
</dbReference>
<evidence type="ECO:0000313" key="2">
    <source>
        <dbReference type="Proteomes" id="UP000216752"/>
    </source>
</evidence>
<evidence type="ECO:0000313" key="1">
    <source>
        <dbReference type="EMBL" id="XFO64117.1"/>
    </source>
</evidence>